<dbReference type="RefSeq" id="WP_010422343.1">
    <property type="nucleotide sequence ID" value="NZ_OY974080.1"/>
</dbReference>
<dbReference type="InterPro" id="IPR036890">
    <property type="entry name" value="HATPase_C_sf"/>
</dbReference>
<reference evidence="3 4" key="1">
    <citation type="submission" date="2024-02" db="EMBL/GenBank/DDBJ databases">
        <authorList>
            <person name="Nijsse B."/>
            <person name="Sprong H."/>
        </authorList>
    </citation>
    <scope>NUCLEOTIDE SEQUENCE [LARGE SCALE GENOMIC DNA]</scope>
    <source>
        <strain evidence="3">OB144</strain>
    </source>
</reference>
<organism evidence="3 4">
    <name type="scientific">Rickettsia helvetica</name>
    <dbReference type="NCBI Taxonomy" id="35789"/>
    <lineage>
        <taxon>Bacteria</taxon>
        <taxon>Pseudomonadati</taxon>
        <taxon>Pseudomonadota</taxon>
        <taxon>Alphaproteobacteria</taxon>
        <taxon>Rickettsiales</taxon>
        <taxon>Rickettsiaceae</taxon>
        <taxon>Rickettsieae</taxon>
        <taxon>Rickettsia</taxon>
        <taxon>spotted fever group</taxon>
    </lineage>
</organism>
<protein>
    <submittedName>
        <fullName evidence="3">HAMP domain-containing histidine kinase</fullName>
    </submittedName>
</protein>
<dbReference type="InterPro" id="IPR005467">
    <property type="entry name" value="His_kinase_dom"/>
</dbReference>
<evidence type="ECO:0000313" key="4">
    <source>
        <dbReference type="Proteomes" id="UP001642485"/>
    </source>
</evidence>
<sequence length="323" mass="36684">MTTNNENQEKDIDQLKNSIKHSWQLQLSPISVTLIPSYESLSNAESNINHLVANYSDIVKYKSELQELTGRLKQVECINKNLIQNIVYNLKIPCNTIFALVAVLHELEDDVQKRNYIASIVDYTQSLLSYYDKLSKNLHSSTGLPSIELKKFHLESLVNKIIDKARPVAKDKGINLSCNFQYQITNAVVSDSYRIEAILEQLIDNGIRFTNKGNVVVTVNMFAISPALSESEQNKREMVLQFIVHDTGIGLSEGIQEYLRKEFDEFDTQYEEIVSGLKFVKRLIDELNGEIEVTSTKGKSSTIICNIPVKLPLLDDFIYDNIG</sequence>
<dbReference type="SUPFAM" id="SSF55874">
    <property type="entry name" value="ATPase domain of HSP90 chaperone/DNA topoisomerase II/histidine kinase"/>
    <property type="match status" value="1"/>
</dbReference>
<dbReference type="GO" id="GO:0016301">
    <property type="term" value="F:kinase activity"/>
    <property type="evidence" value="ECO:0007669"/>
    <property type="project" value="UniProtKB-KW"/>
</dbReference>
<accession>A0ABP0T5Z7</accession>
<evidence type="ECO:0000259" key="2">
    <source>
        <dbReference type="PROSITE" id="PS50109"/>
    </source>
</evidence>
<gene>
    <name evidence="3" type="ORF">OB144RH_07130</name>
</gene>
<name>A0ABP0T5Z7_RICHE</name>
<dbReference type="EMBL" id="OZ018776">
    <property type="protein sequence ID" value="CAK9121542.1"/>
    <property type="molecule type" value="Genomic_DNA"/>
</dbReference>
<dbReference type="Pfam" id="PF02518">
    <property type="entry name" value="HATPase_c"/>
    <property type="match status" value="1"/>
</dbReference>
<evidence type="ECO:0000313" key="3">
    <source>
        <dbReference type="EMBL" id="CAK9121542.1"/>
    </source>
</evidence>
<dbReference type="PANTHER" id="PTHR45530">
    <property type="entry name" value="SENSORY TRANSDUCTION HISTIDINE KINASE"/>
    <property type="match status" value="1"/>
</dbReference>
<proteinExistence type="predicted"/>
<keyword evidence="3" id="KW-0418">Kinase</keyword>
<dbReference type="Gene3D" id="3.30.565.10">
    <property type="entry name" value="Histidine kinase-like ATPase, C-terminal domain"/>
    <property type="match status" value="1"/>
</dbReference>
<dbReference type="PROSITE" id="PS50109">
    <property type="entry name" value="HIS_KIN"/>
    <property type="match status" value="1"/>
</dbReference>
<feature type="coiled-coil region" evidence="1">
    <location>
        <begin position="58"/>
        <end position="85"/>
    </location>
</feature>
<evidence type="ECO:0000256" key="1">
    <source>
        <dbReference type="SAM" id="Coils"/>
    </source>
</evidence>
<keyword evidence="1" id="KW-0175">Coiled coil</keyword>
<dbReference type="Proteomes" id="UP001642485">
    <property type="component" value="Chromosome"/>
</dbReference>
<feature type="domain" description="Histidine kinase" evidence="2">
    <location>
        <begin position="85"/>
        <end position="311"/>
    </location>
</feature>
<dbReference type="InterPro" id="IPR003594">
    <property type="entry name" value="HATPase_dom"/>
</dbReference>
<dbReference type="SMART" id="SM00387">
    <property type="entry name" value="HATPase_c"/>
    <property type="match status" value="1"/>
</dbReference>
<keyword evidence="3" id="KW-0808">Transferase</keyword>
<dbReference type="PANTHER" id="PTHR45530:SF3">
    <property type="entry name" value="TWO-COMPONENT SYSTEM NARL FAMILY SENSOR HISTIDINE KINASE BARA"/>
    <property type="match status" value="1"/>
</dbReference>
<keyword evidence="4" id="KW-1185">Reference proteome</keyword>